<dbReference type="RefSeq" id="XP_064850439.1">
    <property type="nucleotide sequence ID" value="XM_064994367.1"/>
</dbReference>
<gene>
    <name evidence="2" type="ORF">DASC09_007640</name>
</gene>
<reference evidence="2 3" key="1">
    <citation type="journal article" date="2023" name="Elife">
        <title>Identification of key yeast species and microbe-microbe interactions impacting larval growth of Drosophila in the wild.</title>
        <authorList>
            <person name="Mure A."/>
            <person name="Sugiura Y."/>
            <person name="Maeda R."/>
            <person name="Honda K."/>
            <person name="Sakurai N."/>
            <person name="Takahashi Y."/>
            <person name="Watada M."/>
            <person name="Katoh T."/>
            <person name="Gotoh A."/>
            <person name="Gotoh Y."/>
            <person name="Taniguchi I."/>
            <person name="Nakamura K."/>
            <person name="Hayashi T."/>
            <person name="Katayama T."/>
            <person name="Uemura T."/>
            <person name="Hattori Y."/>
        </authorList>
    </citation>
    <scope>NUCLEOTIDE SEQUENCE [LARGE SCALE GENOMIC DNA]</scope>
    <source>
        <strain evidence="2 3">SC-9</strain>
    </source>
</reference>
<proteinExistence type="predicted"/>
<keyword evidence="3" id="KW-1185">Reference proteome</keyword>
<name>A0AAV5QFJ7_9ASCO</name>
<evidence type="ECO:0000256" key="1">
    <source>
        <dbReference type="SAM" id="MobiDB-lite"/>
    </source>
</evidence>
<evidence type="ECO:0000313" key="3">
    <source>
        <dbReference type="Proteomes" id="UP001360560"/>
    </source>
</evidence>
<dbReference type="CDD" id="cd20557">
    <property type="entry name" value="CYCLIN_ScPCL1-like"/>
    <property type="match status" value="1"/>
</dbReference>
<dbReference type="EMBL" id="BTFZ01000001">
    <property type="protein sequence ID" value="GMM33439.1"/>
    <property type="molecule type" value="Genomic_DNA"/>
</dbReference>
<dbReference type="GeneID" id="90071418"/>
<organism evidence="2 3">
    <name type="scientific">Saccharomycopsis crataegensis</name>
    <dbReference type="NCBI Taxonomy" id="43959"/>
    <lineage>
        <taxon>Eukaryota</taxon>
        <taxon>Fungi</taxon>
        <taxon>Dikarya</taxon>
        <taxon>Ascomycota</taxon>
        <taxon>Saccharomycotina</taxon>
        <taxon>Saccharomycetes</taxon>
        <taxon>Saccharomycopsidaceae</taxon>
        <taxon>Saccharomycopsis</taxon>
    </lineage>
</organism>
<dbReference type="Gene3D" id="1.10.472.10">
    <property type="entry name" value="Cyclin-like"/>
    <property type="match status" value="1"/>
</dbReference>
<feature type="compositionally biased region" description="Low complexity" evidence="1">
    <location>
        <begin position="248"/>
        <end position="287"/>
    </location>
</feature>
<sequence>MRSLTASPDQVRENIVNFINDEKNDYNRVLNGNFVGLYCLNSWFDVKVNTKNELQDFELTRLRTQFLIKIKKMLVRLRFPNFIVINSLYFLDLIQDYTKNFENSNLPEDEAYPSYYKTKEDNLFLNYVVCLMVANKSANDFAMKAKYWSRLTKIPIRKINELELVLLNVILKHQPLTLNFNISKLVKFNNNLQSKITPFNNYIEDFNAKFNSVYGSGATTTSATPEKVSLPTPQPSPKPIYQAKDSPSEPNSSSSTSSEVSPSSSYTEEQSSVSSYSPNSTTTSVYSVSNDSGIKIQNIPQNVTSSLEKFIQTPTTNFKKPETVVTTNSNYYAASLSNPYKYIDFEGKVNEKKVSQEEEIPEYREQYYSLEVYEC</sequence>
<feature type="region of interest" description="Disordered" evidence="1">
    <location>
        <begin position="221"/>
        <end position="287"/>
    </location>
</feature>
<accession>A0AAV5QFJ7</accession>
<dbReference type="Proteomes" id="UP001360560">
    <property type="component" value="Unassembled WGS sequence"/>
</dbReference>
<evidence type="ECO:0000313" key="2">
    <source>
        <dbReference type="EMBL" id="GMM33439.1"/>
    </source>
</evidence>
<comment type="caution">
    <text evidence="2">The sequence shown here is derived from an EMBL/GenBank/DDBJ whole genome shotgun (WGS) entry which is preliminary data.</text>
</comment>
<dbReference type="AlphaFoldDB" id="A0AAV5QFJ7"/>
<protein>
    <submittedName>
        <fullName evidence="2">Uncharacterized protein</fullName>
    </submittedName>
</protein>